<keyword evidence="1" id="KW-1133">Transmembrane helix</keyword>
<accession>A0ABW5N0L3</accession>
<dbReference type="Proteomes" id="UP001597526">
    <property type="component" value="Unassembled WGS sequence"/>
</dbReference>
<organism evidence="2 3">
    <name type="scientific">Croceitalea marina</name>
    <dbReference type="NCBI Taxonomy" id="1775166"/>
    <lineage>
        <taxon>Bacteria</taxon>
        <taxon>Pseudomonadati</taxon>
        <taxon>Bacteroidota</taxon>
        <taxon>Flavobacteriia</taxon>
        <taxon>Flavobacteriales</taxon>
        <taxon>Flavobacteriaceae</taxon>
        <taxon>Croceitalea</taxon>
    </lineage>
</organism>
<comment type="caution">
    <text evidence="2">The sequence shown here is derived from an EMBL/GenBank/DDBJ whole genome shotgun (WGS) entry which is preliminary data.</text>
</comment>
<dbReference type="InterPro" id="IPR025250">
    <property type="entry name" value="DUF4199"/>
</dbReference>
<dbReference type="EMBL" id="JBHULB010000014">
    <property type="protein sequence ID" value="MFD2587529.1"/>
    <property type="molecule type" value="Genomic_DNA"/>
</dbReference>
<evidence type="ECO:0000313" key="2">
    <source>
        <dbReference type="EMBL" id="MFD2587529.1"/>
    </source>
</evidence>
<feature type="transmembrane region" description="Helical" evidence="1">
    <location>
        <begin position="70"/>
        <end position="95"/>
    </location>
</feature>
<sequence>MKKFTTEIKWALLFTIAGLLWMLLEKILGWHDEHIAKHAVYTNFFAVIAIALYVFALVEKRNKDLGGKMTWFQGVASGMLISVFVAILSPLAQYITYEFISPDYFTNMITYVVENDKMTQNNAEVYFSLKSYLLQAAFGALGMGVVTSAIVALFVRKK</sequence>
<keyword evidence="1" id="KW-0472">Membrane</keyword>
<gene>
    <name evidence="2" type="ORF">ACFSQJ_11345</name>
</gene>
<feature type="transmembrane region" description="Helical" evidence="1">
    <location>
        <begin position="132"/>
        <end position="155"/>
    </location>
</feature>
<feature type="transmembrane region" description="Helical" evidence="1">
    <location>
        <begin position="39"/>
        <end position="58"/>
    </location>
</feature>
<keyword evidence="3" id="KW-1185">Reference proteome</keyword>
<dbReference type="Pfam" id="PF13858">
    <property type="entry name" value="DUF4199"/>
    <property type="match status" value="1"/>
</dbReference>
<reference evidence="3" key="1">
    <citation type="journal article" date="2019" name="Int. J. Syst. Evol. Microbiol.">
        <title>The Global Catalogue of Microorganisms (GCM) 10K type strain sequencing project: providing services to taxonomists for standard genome sequencing and annotation.</title>
        <authorList>
            <consortium name="The Broad Institute Genomics Platform"/>
            <consortium name="The Broad Institute Genome Sequencing Center for Infectious Disease"/>
            <person name="Wu L."/>
            <person name="Ma J."/>
        </authorList>
    </citation>
    <scope>NUCLEOTIDE SEQUENCE [LARGE SCALE GENOMIC DNA]</scope>
    <source>
        <strain evidence="3">KCTC 52368</strain>
    </source>
</reference>
<dbReference type="RefSeq" id="WP_377767066.1">
    <property type="nucleotide sequence ID" value="NZ_JBHULB010000014.1"/>
</dbReference>
<evidence type="ECO:0000313" key="3">
    <source>
        <dbReference type="Proteomes" id="UP001597526"/>
    </source>
</evidence>
<protein>
    <submittedName>
        <fullName evidence="2">DUF4199 domain-containing protein</fullName>
    </submittedName>
</protein>
<evidence type="ECO:0000256" key="1">
    <source>
        <dbReference type="SAM" id="Phobius"/>
    </source>
</evidence>
<keyword evidence="1" id="KW-0812">Transmembrane</keyword>
<name>A0ABW5N0L3_9FLAO</name>
<proteinExistence type="predicted"/>